<organism evidence="1 2">
    <name type="scientific">Pseudomonas phage PhiPA3</name>
    <name type="common">Pseudomonas aeruginosa phage PhiPA3</name>
    <dbReference type="NCBI Taxonomy" id="998086"/>
    <lineage>
        <taxon>Viruses</taxon>
        <taxon>Duplodnaviria</taxon>
        <taxon>Heunggongvirae</taxon>
        <taxon>Uroviricota</taxon>
        <taxon>Caudoviricetes</taxon>
        <taxon>Chimalliviridae</taxon>
        <taxon>Miltoncavirus</taxon>
        <taxon>Miltoncavirus PhiPA3</taxon>
    </lineage>
</organism>
<keyword evidence="2" id="KW-1185">Reference proteome</keyword>
<dbReference type="Proteomes" id="UP000008388">
    <property type="component" value="Segment"/>
</dbReference>
<gene>
    <name evidence="1" type="primary">375</name>
</gene>
<dbReference type="RefSeq" id="YP_009217454.1">
    <property type="nucleotide sequence ID" value="NC_028999.1"/>
</dbReference>
<proteinExistence type="predicted"/>
<accession>F8SJK7</accession>
<sequence>MSNILVELMKTNISIEEEFNLMDYIEDFFDQVADGSGADVDPDEQPSPTPVIQNASAILNSLGGMIPYMNLSGKSNVQSYKFVQGQWILVAFGDNSFYLYSIKSLPPIYLANMIELAQIGRGLNSYINKTIKGDYAAKLVKGQVMVRPGMESYVDKPITLYIHLSFESTDVQTLKRYQTSLKQAGQDGLKDDAKQALRIGVRMIDGVNVGLEDFSSNIGETDIAERIEKLINN</sequence>
<protein>
    <submittedName>
        <fullName evidence="1">Uncharacterized protein 375</fullName>
    </submittedName>
</protein>
<dbReference type="EMBL" id="HQ630627">
    <property type="protein sequence ID" value="AEH03798.1"/>
    <property type="molecule type" value="Genomic_DNA"/>
</dbReference>
<organismHost>
    <name type="scientific">Pseudomonas aeruginosa</name>
    <dbReference type="NCBI Taxonomy" id="287"/>
</organismHost>
<name>F8SJK7_BPPA3</name>
<dbReference type="KEGG" id="vg:26643903"/>
<evidence type="ECO:0000313" key="2">
    <source>
        <dbReference type="Proteomes" id="UP000008388"/>
    </source>
</evidence>
<dbReference type="GeneID" id="26643903"/>
<evidence type="ECO:0000313" key="1">
    <source>
        <dbReference type="EMBL" id="AEH03798.1"/>
    </source>
</evidence>
<reference evidence="1 2" key="1">
    <citation type="journal article" date="2011" name="Microbiology">
        <title>The Pseudomonas aeruginosa generalized transducing phage phiPA3 is a new member of the phiKZ-like group of 'jumbo' phages, and infects model laboratory strains and clinical isolates from cystic fibrosis patients.</title>
        <authorList>
            <person name="Monson R."/>
            <person name="Foulds I."/>
            <person name="Foweraker J."/>
            <person name="Welch M."/>
            <person name="Salmond G.P."/>
        </authorList>
    </citation>
    <scope>NUCLEOTIDE SEQUENCE [LARGE SCALE GENOMIC DNA]</scope>
</reference>